<gene>
    <name evidence="5" type="ORF">SAMN02745190_02407</name>
</gene>
<evidence type="ECO:0000256" key="3">
    <source>
        <dbReference type="ARBA" id="ARBA00022840"/>
    </source>
</evidence>
<reference evidence="5 6" key="1">
    <citation type="submission" date="2016-11" db="EMBL/GenBank/DDBJ databases">
        <authorList>
            <person name="Jaros S."/>
            <person name="Januszkiewicz K."/>
            <person name="Wedrychowicz H."/>
        </authorList>
    </citation>
    <scope>NUCLEOTIDE SEQUENCE [LARGE SCALE GENOMIC DNA]</scope>
    <source>
        <strain evidence="5 6">DSM 10502</strain>
    </source>
</reference>
<dbReference type="Gene3D" id="3.40.50.300">
    <property type="entry name" value="P-loop containing nucleotide triphosphate hydrolases"/>
    <property type="match status" value="1"/>
</dbReference>
<dbReference type="RefSeq" id="WP_072936498.1">
    <property type="nucleotide sequence ID" value="NZ_FQUG01000014.1"/>
</dbReference>
<proteinExistence type="predicted"/>
<dbReference type="InterPro" id="IPR027417">
    <property type="entry name" value="P-loop_NTPase"/>
</dbReference>
<dbReference type="AlphaFoldDB" id="A0A1M5ARU1"/>
<organism evidence="5 6">
    <name type="scientific">Schwartzia succinivorans DSM 10502</name>
    <dbReference type="NCBI Taxonomy" id="1123243"/>
    <lineage>
        <taxon>Bacteria</taxon>
        <taxon>Bacillati</taxon>
        <taxon>Bacillota</taxon>
        <taxon>Negativicutes</taxon>
        <taxon>Selenomonadales</taxon>
        <taxon>Selenomonadaceae</taxon>
        <taxon>Schwartzia</taxon>
    </lineage>
</organism>
<sequence length="251" mass="28075">MITISNLSASYHSDTELVPAITDISCSIDTGTTCAVIGPSGSGKSTFLRCIAGLQKNGYSGKITFNGEAVNPSEINIGFMPQRFGLLPWKTVKENIELGCKIKNVPLASRRKTEEILVNELGLQDKLERYPIQLSGGEQQRVGLARVFLLRPDVLLMDEPFSALDVITRESIQKVFFSLWKDASVTTVFVTHFIEEAVFLGQQIIVFSKHPGKILSTIQNPFFGRKDKVQSEEYLKFVYNLRLLLEKELNE</sequence>
<dbReference type="GO" id="GO:0016887">
    <property type="term" value="F:ATP hydrolysis activity"/>
    <property type="evidence" value="ECO:0007669"/>
    <property type="project" value="InterPro"/>
</dbReference>
<accession>A0A1M5ARU1</accession>
<dbReference type="Proteomes" id="UP000184404">
    <property type="component" value="Unassembled WGS sequence"/>
</dbReference>
<protein>
    <submittedName>
        <fullName evidence="5">NitT/TauT family transport system ATP-binding protein</fullName>
    </submittedName>
</protein>
<dbReference type="PROSITE" id="PS50893">
    <property type="entry name" value="ABC_TRANSPORTER_2"/>
    <property type="match status" value="1"/>
</dbReference>
<dbReference type="SMART" id="SM00382">
    <property type="entry name" value="AAA"/>
    <property type="match status" value="1"/>
</dbReference>
<dbReference type="InterPro" id="IPR003593">
    <property type="entry name" value="AAA+_ATPase"/>
</dbReference>
<dbReference type="EMBL" id="FQUG01000014">
    <property type="protein sequence ID" value="SHF32978.1"/>
    <property type="molecule type" value="Genomic_DNA"/>
</dbReference>
<dbReference type="PANTHER" id="PTHR42788">
    <property type="entry name" value="TAURINE IMPORT ATP-BINDING PROTEIN-RELATED"/>
    <property type="match status" value="1"/>
</dbReference>
<dbReference type="PANTHER" id="PTHR42788:SF20">
    <property type="entry name" value="ABC TRANSPORTER ATP-BINDING PROTEIN"/>
    <property type="match status" value="1"/>
</dbReference>
<keyword evidence="6" id="KW-1185">Reference proteome</keyword>
<keyword evidence="2" id="KW-0547">Nucleotide-binding</keyword>
<feature type="domain" description="ABC transporter" evidence="4">
    <location>
        <begin position="2"/>
        <end position="234"/>
    </location>
</feature>
<dbReference type="InterPro" id="IPR050166">
    <property type="entry name" value="ABC_transporter_ATP-bind"/>
</dbReference>
<dbReference type="InterPro" id="IPR017871">
    <property type="entry name" value="ABC_transporter-like_CS"/>
</dbReference>
<name>A0A1M5ARU1_9FIRM</name>
<keyword evidence="3 5" id="KW-0067">ATP-binding</keyword>
<dbReference type="PROSITE" id="PS00211">
    <property type="entry name" value="ABC_TRANSPORTER_1"/>
    <property type="match status" value="1"/>
</dbReference>
<dbReference type="GO" id="GO:0005524">
    <property type="term" value="F:ATP binding"/>
    <property type="evidence" value="ECO:0007669"/>
    <property type="project" value="UniProtKB-KW"/>
</dbReference>
<evidence type="ECO:0000256" key="2">
    <source>
        <dbReference type="ARBA" id="ARBA00022741"/>
    </source>
</evidence>
<dbReference type="SUPFAM" id="SSF52540">
    <property type="entry name" value="P-loop containing nucleoside triphosphate hydrolases"/>
    <property type="match status" value="1"/>
</dbReference>
<dbReference type="Pfam" id="PF00005">
    <property type="entry name" value="ABC_tran"/>
    <property type="match status" value="1"/>
</dbReference>
<dbReference type="InterPro" id="IPR003439">
    <property type="entry name" value="ABC_transporter-like_ATP-bd"/>
</dbReference>
<evidence type="ECO:0000259" key="4">
    <source>
        <dbReference type="PROSITE" id="PS50893"/>
    </source>
</evidence>
<dbReference type="OrthoDB" id="9802264at2"/>
<keyword evidence="1" id="KW-0813">Transport</keyword>
<dbReference type="STRING" id="1123243.SAMN02745190_02407"/>
<evidence type="ECO:0000313" key="5">
    <source>
        <dbReference type="EMBL" id="SHF32978.1"/>
    </source>
</evidence>
<evidence type="ECO:0000313" key="6">
    <source>
        <dbReference type="Proteomes" id="UP000184404"/>
    </source>
</evidence>
<evidence type="ECO:0000256" key="1">
    <source>
        <dbReference type="ARBA" id="ARBA00022448"/>
    </source>
</evidence>